<dbReference type="EMBL" id="OP616812">
    <property type="protein sequence ID" value="WDA99192.1"/>
    <property type="molecule type" value="Genomic_DNA"/>
</dbReference>
<geneLocation type="plastid" evidence="5"/>
<feature type="compositionally biased region" description="Basic residues" evidence="4">
    <location>
        <begin position="112"/>
        <end position="131"/>
    </location>
</feature>
<dbReference type="Pfam" id="PF00380">
    <property type="entry name" value="Ribosomal_S9"/>
    <property type="match status" value="1"/>
</dbReference>
<dbReference type="InterPro" id="IPR023035">
    <property type="entry name" value="Ribosomal_uS9_bac/plastid"/>
</dbReference>
<gene>
    <name evidence="5" type="primary">rps9</name>
    <name evidence="5" type="ORF">GRSY_187</name>
</gene>
<keyword evidence="5" id="KW-0934">Plastid</keyword>
<dbReference type="InterPro" id="IPR014721">
    <property type="entry name" value="Ribsml_uS5_D2-typ_fold_subgr"/>
</dbReference>
<dbReference type="FunFam" id="3.30.230.10:FF:000001">
    <property type="entry name" value="30S ribosomal protein S9"/>
    <property type="match status" value="1"/>
</dbReference>
<proteinExistence type="inferred from homology"/>
<dbReference type="NCBIfam" id="NF001099">
    <property type="entry name" value="PRK00132.1"/>
    <property type="match status" value="1"/>
</dbReference>
<comment type="similarity">
    <text evidence="1">Belongs to the universal ribosomal protein uS9 family.</text>
</comment>
<sequence length="131" mass="14826">MTRIAYLSVGRRKTSRAKVTLSHGEGNLSINRRKAEDYLQHNAEYIQLVRFPLVALGVEKDYNINILVQGGGLKSQAEGIKLGIARALCKVNMTNRVPLKAEGFLTRDSRKKERKKYGLKKARKAPQFSKR</sequence>
<protein>
    <submittedName>
        <fullName evidence="5">Ribosomal protein S9</fullName>
    </submittedName>
</protein>
<feature type="region of interest" description="Disordered" evidence="4">
    <location>
        <begin position="108"/>
        <end position="131"/>
    </location>
</feature>
<dbReference type="PANTHER" id="PTHR21569">
    <property type="entry name" value="RIBOSOMAL PROTEIN S9"/>
    <property type="match status" value="1"/>
</dbReference>
<dbReference type="InterPro" id="IPR020568">
    <property type="entry name" value="Ribosomal_Su5_D2-typ_SF"/>
</dbReference>
<evidence type="ECO:0000313" key="5">
    <source>
        <dbReference type="EMBL" id="WDA99192.1"/>
    </source>
</evidence>
<name>A0A9Y1I2S4_9RHOD</name>
<dbReference type="InterPro" id="IPR000754">
    <property type="entry name" value="Ribosomal_uS9"/>
</dbReference>
<dbReference type="SUPFAM" id="SSF54211">
    <property type="entry name" value="Ribosomal protein S5 domain 2-like"/>
    <property type="match status" value="1"/>
</dbReference>
<evidence type="ECO:0000256" key="2">
    <source>
        <dbReference type="ARBA" id="ARBA00022980"/>
    </source>
</evidence>
<accession>A0A9Y1I2S4</accession>
<dbReference type="GO" id="GO:0006412">
    <property type="term" value="P:translation"/>
    <property type="evidence" value="ECO:0007669"/>
    <property type="project" value="InterPro"/>
</dbReference>
<keyword evidence="3" id="KW-0687">Ribonucleoprotein</keyword>
<dbReference type="GO" id="GO:0015935">
    <property type="term" value="C:small ribosomal subunit"/>
    <property type="evidence" value="ECO:0007669"/>
    <property type="project" value="TreeGrafter"/>
</dbReference>
<organism evidence="5">
    <name type="scientific">Gronococcus sybilensis</name>
    <dbReference type="NCBI Taxonomy" id="3028029"/>
    <lineage>
        <taxon>Eukaryota</taxon>
        <taxon>Rhodophyta</taxon>
        <taxon>Bangiophyceae</taxon>
        <taxon>Cavernulicolales</taxon>
        <taxon>Cavernulicolaceae</taxon>
        <taxon>Gronococcus</taxon>
    </lineage>
</organism>
<dbReference type="GO" id="GO:0003735">
    <property type="term" value="F:structural constituent of ribosome"/>
    <property type="evidence" value="ECO:0007669"/>
    <property type="project" value="InterPro"/>
</dbReference>
<dbReference type="GO" id="GO:0003723">
    <property type="term" value="F:RNA binding"/>
    <property type="evidence" value="ECO:0007669"/>
    <property type="project" value="TreeGrafter"/>
</dbReference>
<reference evidence="5" key="1">
    <citation type="journal article" date="2023" name="J. Phycol.">
        <title>Revised classification of the Cyanidiophyceae based on plastid genome data with descriptions of the Cavernulicolales ord. nov. and Galdieriales ord. nov. (Rhodophyta).</title>
        <authorList>
            <person name="Park S.I."/>
            <person name="Cho C.H."/>
            <person name="Ciniglia C."/>
            <person name="Huang T.Y."/>
            <person name="Liu S.L."/>
            <person name="Bustamante D.E."/>
            <person name="Calderon M.S."/>
            <person name="Mansilla A."/>
            <person name="McDermott T."/>
            <person name="Andersen R.A."/>
            <person name="Yoon H.S."/>
        </authorList>
    </citation>
    <scope>NUCLEOTIDE SEQUENCE</scope>
</reference>
<evidence type="ECO:0000256" key="1">
    <source>
        <dbReference type="ARBA" id="ARBA00005251"/>
    </source>
</evidence>
<keyword evidence="2 5" id="KW-0689">Ribosomal protein</keyword>
<evidence type="ECO:0000256" key="3">
    <source>
        <dbReference type="ARBA" id="ARBA00023274"/>
    </source>
</evidence>
<dbReference type="AlphaFoldDB" id="A0A9Y1I2S4"/>
<dbReference type="Gene3D" id="3.30.230.10">
    <property type="match status" value="1"/>
</dbReference>
<evidence type="ECO:0000256" key="4">
    <source>
        <dbReference type="SAM" id="MobiDB-lite"/>
    </source>
</evidence>
<dbReference type="HAMAP" id="MF_00532_B">
    <property type="entry name" value="Ribosomal_uS9_B"/>
    <property type="match status" value="1"/>
</dbReference>
<dbReference type="PANTHER" id="PTHR21569:SF1">
    <property type="entry name" value="SMALL RIBOSOMAL SUBUNIT PROTEIN US9M"/>
    <property type="match status" value="1"/>
</dbReference>
<dbReference type="GO" id="GO:0005737">
    <property type="term" value="C:cytoplasm"/>
    <property type="evidence" value="ECO:0007669"/>
    <property type="project" value="UniProtKB-ARBA"/>
</dbReference>